<evidence type="ECO:0000313" key="1">
    <source>
        <dbReference type="EMBL" id="KAE9384019.1"/>
    </source>
</evidence>
<dbReference type="Proteomes" id="UP000799118">
    <property type="component" value="Unassembled WGS sequence"/>
</dbReference>
<dbReference type="EMBL" id="ML770251">
    <property type="protein sequence ID" value="KAE9384019.1"/>
    <property type="molecule type" value="Genomic_DNA"/>
</dbReference>
<gene>
    <name evidence="1" type="ORF">BT96DRAFT_782123</name>
    <name evidence="2" type="ORF">BT96DRAFT_788255</name>
</gene>
<name>A0A6A4GEK9_9AGAR</name>
<feature type="non-terminal residue" evidence="1">
    <location>
        <position position="72"/>
    </location>
</feature>
<evidence type="ECO:0000313" key="3">
    <source>
        <dbReference type="Proteomes" id="UP000799118"/>
    </source>
</evidence>
<dbReference type="AlphaFoldDB" id="A0A6A4GEK9"/>
<evidence type="ECO:0000313" key="2">
    <source>
        <dbReference type="EMBL" id="KAE9388995.1"/>
    </source>
</evidence>
<feature type="non-terminal residue" evidence="1">
    <location>
        <position position="1"/>
    </location>
</feature>
<reference evidence="1" key="1">
    <citation type="journal article" date="2019" name="Environ. Microbiol.">
        <title>Fungal ecological strategies reflected in gene transcription - a case study of two litter decomposers.</title>
        <authorList>
            <person name="Barbi F."/>
            <person name="Kohler A."/>
            <person name="Barry K."/>
            <person name="Baskaran P."/>
            <person name="Daum C."/>
            <person name="Fauchery L."/>
            <person name="Ihrmark K."/>
            <person name="Kuo A."/>
            <person name="LaButti K."/>
            <person name="Lipzen A."/>
            <person name="Morin E."/>
            <person name="Grigoriev I.V."/>
            <person name="Henrissat B."/>
            <person name="Lindahl B."/>
            <person name="Martin F."/>
        </authorList>
    </citation>
    <scope>NUCLEOTIDE SEQUENCE</scope>
    <source>
        <strain evidence="1">JB14</strain>
    </source>
</reference>
<sequence>LQSPKSVATAKAFGTLTAWSLLHLYSIPAALTPAVFVAMADGASAIDDVDFLQSFHPSAANVARDWPSSNEM</sequence>
<keyword evidence="3" id="KW-1185">Reference proteome</keyword>
<dbReference type="EMBL" id="ML769716">
    <property type="protein sequence ID" value="KAE9388995.1"/>
    <property type="molecule type" value="Genomic_DNA"/>
</dbReference>
<proteinExistence type="predicted"/>
<dbReference type="OrthoDB" id="2688890at2759"/>
<organism evidence="1 3">
    <name type="scientific">Gymnopus androsaceus JB14</name>
    <dbReference type="NCBI Taxonomy" id="1447944"/>
    <lineage>
        <taxon>Eukaryota</taxon>
        <taxon>Fungi</taxon>
        <taxon>Dikarya</taxon>
        <taxon>Basidiomycota</taxon>
        <taxon>Agaricomycotina</taxon>
        <taxon>Agaricomycetes</taxon>
        <taxon>Agaricomycetidae</taxon>
        <taxon>Agaricales</taxon>
        <taxon>Marasmiineae</taxon>
        <taxon>Omphalotaceae</taxon>
        <taxon>Gymnopus</taxon>
    </lineage>
</organism>
<accession>A0A6A4GEK9</accession>
<protein>
    <submittedName>
        <fullName evidence="1">Uncharacterized protein</fullName>
    </submittedName>
</protein>